<evidence type="ECO:0000256" key="7">
    <source>
        <dbReference type="ARBA" id="ARBA00022833"/>
    </source>
</evidence>
<feature type="region of interest" description="Disordered" evidence="11">
    <location>
        <begin position="332"/>
        <end position="381"/>
    </location>
</feature>
<evidence type="ECO:0000313" key="14">
    <source>
        <dbReference type="EMBL" id="PEN08314.1"/>
    </source>
</evidence>
<reference evidence="14 15" key="1">
    <citation type="submission" date="2017-10" db="EMBL/GenBank/DDBJ databases">
        <title>Draft genome of Longimonas halophila.</title>
        <authorList>
            <person name="Goh K.M."/>
            <person name="Shamsir M.S."/>
            <person name="Lim S.W."/>
        </authorList>
    </citation>
    <scope>NUCLEOTIDE SEQUENCE [LARGE SCALE GENOMIC DNA]</scope>
    <source>
        <strain evidence="14 15">KCTC 42399</strain>
    </source>
</reference>
<dbReference type="PANTHER" id="PTHR43221">
    <property type="entry name" value="PROTEASE HTPX"/>
    <property type="match status" value="1"/>
</dbReference>
<dbReference type="InterPro" id="IPR029024">
    <property type="entry name" value="TerB-like"/>
</dbReference>
<keyword evidence="7" id="KW-0862">Zinc</keyword>
<evidence type="ECO:0000256" key="8">
    <source>
        <dbReference type="ARBA" id="ARBA00022989"/>
    </source>
</evidence>
<evidence type="ECO:0000256" key="3">
    <source>
        <dbReference type="ARBA" id="ARBA00022670"/>
    </source>
</evidence>
<dbReference type="GO" id="GO:0046872">
    <property type="term" value="F:metal ion binding"/>
    <property type="evidence" value="ECO:0007669"/>
    <property type="project" value="UniProtKB-KW"/>
</dbReference>
<organism evidence="14 15">
    <name type="scientific">Longimonas halophila</name>
    <dbReference type="NCBI Taxonomy" id="1469170"/>
    <lineage>
        <taxon>Bacteria</taxon>
        <taxon>Pseudomonadati</taxon>
        <taxon>Rhodothermota</taxon>
        <taxon>Rhodothermia</taxon>
        <taxon>Rhodothermales</taxon>
        <taxon>Salisaetaceae</taxon>
        <taxon>Longimonas</taxon>
    </lineage>
</organism>
<keyword evidence="8 12" id="KW-1133">Transmembrane helix</keyword>
<dbReference type="Proteomes" id="UP000221024">
    <property type="component" value="Unassembled WGS sequence"/>
</dbReference>
<evidence type="ECO:0000313" key="15">
    <source>
        <dbReference type="Proteomes" id="UP000221024"/>
    </source>
</evidence>
<evidence type="ECO:0000259" key="13">
    <source>
        <dbReference type="Pfam" id="PF01435"/>
    </source>
</evidence>
<dbReference type="PANTHER" id="PTHR43221:SF2">
    <property type="entry name" value="PROTEASE HTPX HOMOLOG"/>
    <property type="match status" value="1"/>
</dbReference>
<accession>A0A2H3NN19</accession>
<evidence type="ECO:0000256" key="12">
    <source>
        <dbReference type="SAM" id="Phobius"/>
    </source>
</evidence>
<comment type="cofactor">
    <cofactor evidence="1">
        <name>Zn(2+)</name>
        <dbReference type="ChEBI" id="CHEBI:29105"/>
    </cofactor>
</comment>
<keyword evidence="5" id="KW-0479">Metal-binding</keyword>
<feature type="transmembrane region" description="Helical" evidence="12">
    <location>
        <begin position="20"/>
        <end position="44"/>
    </location>
</feature>
<dbReference type="InterPro" id="IPR050083">
    <property type="entry name" value="HtpX_protease"/>
</dbReference>
<feature type="transmembrane region" description="Helical" evidence="12">
    <location>
        <begin position="222"/>
        <end position="245"/>
    </location>
</feature>
<dbReference type="InterPro" id="IPR001915">
    <property type="entry name" value="Peptidase_M48"/>
</dbReference>
<evidence type="ECO:0000256" key="6">
    <source>
        <dbReference type="ARBA" id="ARBA00022801"/>
    </source>
</evidence>
<protein>
    <recommendedName>
        <fullName evidence="13">Peptidase M48 domain-containing protein</fullName>
    </recommendedName>
</protein>
<keyword evidence="2" id="KW-1003">Cell membrane</keyword>
<dbReference type="AlphaFoldDB" id="A0A2H3NN19"/>
<keyword evidence="4 12" id="KW-0812">Transmembrane</keyword>
<gene>
    <name evidence="14" type="ORF">CRI93_04150</name>
</gene>
<dbReference type="OrthoDB" id="9810445at2"/>
<keyword evidence="10 12" id="KW-0472">Membrane</keyword>
<evidence type="ECO:0000256" key="2">
    <source>
        <dbReference type="ARBA" id="ARBA00022475"/>
    </source>
</evidence>
<evidence type="ECO:0000256" key="5">
    <source>
        <dbReference type="ARBA" id="ARBA00022723"/>
    </source>
</evidence>
<feature type="compositionally biased region" description="Low complexity" evidence="11">
    <location>
        <begin position="340"/>
        <end position="370"/>
    </location>
</feature>
<name>A0A2H3NN19_9BACT</name>
<evidence type="ECO:0000256" key="10">
    <source>
        <dbReference type="ARBA" id="ARBA00023136"/>
    </source>
</evidence>
<proteinExistence type="predicted"/>
<keyword evidence="9" id="KW-0482">Metalloprotease</keyword>
<evidence type="ECO:0000256" key="4">
    <source>
        <dbReference type="ARBA" id="ARBA00022692"/>
    </source>
</evidence>
<feature type="domain" description="Peptidase M48" evidence="13">
    <location>
        <begin position="104"/>
        <end position="328"/>
    </location>
</feature>
<feature type="transmembrane region" description="Helical" evidence="12">
    <location>
        <begin position="182"/>
        <end position="202"/>
    </location>
</feature>
<evidence type="ECO:0000256" key="11">
    <source>
        <dbReference type="SAM" id="MobiDB-lite"/>
    </source>
</evidence>
<dbReference type="Gene3D" id="3.30.2010.10">
    <property type="entry name" value="Metalloproteases ('zincins'), catalytic domain"/>
    <property type="match status" value="1"/>
</dbReference>
<sequence length="650" mass="69269">MKNFFERQDEARRNTTRLIVLFIAAVIGLVIAGYGVALAILMFMSEGGISPIQPGLFVLIVLGTVVIVGGGSAFKIIQLKQGGHVVAESLGGQPLDRNPSDYDEQVLRNVVEEMAIASGVPTPEVYVLDEDGINAFAAGYTVDDAVIGVTRGCMKQLNRAELQGVIAHEYSHILNGDMRLNIRLMGVLNGILLVAILGRTLLRATFYSSMGRRRSEDNKGQLIMIAAGVGLLVIGSVGLLSGRLIKSAVSRQREFLADAAAVQFTRNPQGIGGALKKIGGYESGSTIEHPKAEESSHLFFSDGVGSALFGGGAFATHPPLEERIQRIDSDFEGEQREAQSSASGGAGAAQAAGASGFAGDSSASSPSRSAPNADDVVSHTGDLTADDVDFGAKLRNAVPESLLDAAHEPLGATAIVYGLLLSPQTGSDNRTAQMDVLREHTTSEERDEVMRLLDDLHALPHRLRLPLLNITAPALRHRSADQRTALHDTAQALVRADDQLTVFEYALETVVRHRLDRIANPSSDRPRFKRFSQIQDDAVALLSMIAQAGAQTQREAAQAFEAGIGAFDDVSDPSAHQRTSAHPSQLDDALDRLAQTRPALKQQVLEACARCILDDDTVTDAEADLLMAVAEALDCPVPPFVLHADALSSS</sequence>
<dbReference type="GO" id="GO:0004222">
    <property type="term" value="F:metalloendopeptidase activity"/>
    <property type="evidence" value="ECO:0007669"/>
    <property type="project" value="InterPro"/>
</dbReference>
<evidence type="ECO:0000256" key="9">
    <source>
        <dbReference type="ARBA" id="ARBA00023049"/>
    </source>
</evidence>
<dbReference type="EMBL" id="PDEP01000003">
    <property type="protein sequence ID" value="PEN08314.1"/>
    <property type="molecule type" value="Genomic_DNA"/>
</dbReference>
<keyword evidence="6" id="KW-0378">Hydrolase</keyword>
<feature type="transmembrane region" description="Helical" evidence="12">
    <location>
        <begin position="56"/>
        <end position="74"/>
    </location>
</feature>
<dbReference type="RefSeq" id="WP_098061353.1">
    <property type="nucleotide sequence ID" value="NZ_PDEP01000003.1"/>
</dbReference>
<keyword evidence="3" id="KW-0645">Protease</keyword>
<dbReference type="SUPFAM" id="SSF158682">
    <property type="entry name" value="TerB-like"/>
    <property type="match status" value="1"/>
</dbReference>
<dbReference type="Pfam" id="PF01435">
    <property type="entry name" value="Peptidase_M48"/>
    <property type="match status" value="1"/>
</dbReference>
<keyword evidence="15" id="KW-1185">Reference proteome</keyword>
<evidence type="ECO:0000256" key="1">
    <source>
        <dbReference type="ARBA" id="ARBA00001947"/>
    </source>
</evidence>
<comment type="caution">
    <text evidence="14">The sequence shown here is derived from an EMBL/GenBank/DDBJ whole genome shotgun (WGS) entry which is preliminary data.</text>
</comment>
<dbReference type="CDD" id="cd07340">
    <property type="entry name" value="M48B_Htpx_like"/>
    <property type="match status" value="1"/>
</dbReference>
<dbReference type="GO" id="GO:0006508">
    <property type="term" value="P:proteolysis"/>
    <property type="evidence" value="ECO:0007669"/>
    <property type="project" value="UniProtKB-KW"/>
</dbReference>